<name>A0ABX7FPL3_BRECH</name>
<feature type="transmembrane region" description="Helical" evidence="1">
    <location>
        <begin position="592"/>
        <end position="612"/>
    </location>
</feature>
<feature type="transmembrane region" description="Helical" evidence="1">
    <location>
        <begin position="382"/>
        <end position="401"/>
    </location>
</feature>
<protein>
    <recommendedName>
        <fullName evidence="4">Phosphoglyceromutase</fullName>
    </recommendedName>
</protein>
<reference evidence="2 3" key="1">
    <citation type="submission" date="2021-01" db="EMBL/GenBank/DDBJ databases">
        <title>Identification of strong promoters based on the transcriptome of Brevibacillus choshinensis.</title>
        <authorList>
            <person name="Yao D."/>
            <person name="Zhang K."/>
            <person name="Wu J."/>
        </authorList>
    </citation>
    <scope>NUCLEOTIDE SEQUENCE [LARGE SCALE GENOMIC DNA]</scope>
    <source>
        <strain evidence="2 3">HPD31-SP3</strain>
    </source>
</reference>
<organism evidence="2 3">
    <name type="scientific">Brevibacillus choshinensis</name>
    <dbReference type="NCBI Taxonomy" id="54911"/>
    <lineage>
        <taxon>Bacteria</taxon>
        <taxon>Bacillati</taxon>
        <taxon>Bacillota</taxon>
        <taxon>Bacilli</taxon>
        <taxon>Bacillales</taxon>
        <taxon>Paenibacillaceae</taxon>
        <taxon>Brevibacillus</taxon>
    </lineage>
</organism>
<evidence type="ECO:0000313" key="3">
    <source>
        <dbReference type="Proteomes" id="UP000596248"/>
    </source>
</evidence>
<dbReference type="Proteomes" id="UP000596248">
    <property type="component" value="Chromosome"/>
</dbReference>
<feature type="transmembrane region" description="Helical" evidence="1">
    <location>
        <begin position="654"/>
        <end position="672"/>
    </location>
</feature>
<keyword evidence="3" id="KW-1185">Reference proteome</keyword>
<feature type="transmembrane region" description="Helical" evidence="1">
    <location>
        <begin position="422"/>
        <end position="440"/>
    </location>
</feature>
<feature type="transmembrane region" description="Helical" evidence="1">
    <location>
        <begin position="709"/>
        <end position="728"/>
    </location>
</feature>
<proteinExistence type="predicted"/>
<feature type="transmembrane region" description="Helical" evidence="1">
    <location>
        <begin position="567"/>
        <end position="585"/>
    </location>
</feature>
<feature type="transmembrane region" description="Helical" evidence="1">
    <location>
        <begin position="519"/>
        <end position="536"/>
    </location>
</feature>
<evidence type="ECO:0008006" key="4">
    <source>
        <dbReference type="Google" id="ProtNLM"/>
    </source>
</evidence>
<feature type="transmembrane region" description="Helical" evidence="1">
    <location>
        <begin position="446"/>
        <end position="464"/>
    </location>
</feature>
<keyword evidence="1" id="KW-1133">Transmembrane helix</keyword>
<dbReference type="EMBL" id="CP069127">
    <property type="protein sequence ID" value="QRG68173.1"/>
    <property type="molecule type" value="Genomic_DNA"/>
</dbReference>
<accession>A0ABX7FPL3</accession>
<feature type="transmembrane region" description="Helical" evidence="1">
    <location>
        <begin position="684"/>
        <end position="703"/>
    </location>
</feature>
<dbReference type="RefSeq" id="WP_203355181.1">
    <property type="nucleotide sequence ID" value="NZ_CP069127.1"/>
</dbReference>
<keyword evidence="1" id="KW-0472">Membrane</keyword>
<evidence type="ECO:0000313" key="2">
    <source>
        <dbReference type="EMBL" id="QRG68173.1"/>
    </source>
</evidence>
<evidence type="ECO:0000256" key="1">
    <source>
        <dbReference type="SAM" id="Phobius"/>
    </source>
</evidence>
<gene>
    <name evidence="2" type="ORF">JNE38_02915</name>
</gene>
<sequence length="738" mass="80651">MKKSIMLWIFTFLILFAGANNGKPGLAKETPQVIVLFVEGMSFYDLEQLRQYPHVDKWINQSAAGAVSIRSPGARNAPNGYLLMGSGAQAVYTERSGTGYHPWESVSAHETAGERAQELGALDEAQKLARSSIVFPGIFRLLADNQDRSYTPQIGMLGKLLRSHQIPVSVLGNGDYDDFRQRHSVLFAMDEHGQVPTGDLSMNTVLHKRGSPYGIQTNYSYLLQRIRADRHSGLIAVQLSDLSRLYQMAEEMEPSQYERHYHRVLSELGGFLDRLLEGRSESQRVMLLSPAVNARAAKEKTLLPPVLVWGDKGKGLLTSATTRQSGLISGLDVLPTILAWLDVQTPKGLTGHAIRIDPKKSADQLVQQVHQIHHTYATRSSVLYSFVMLQIITLACAAILWMVSKRLNGGAGLELLQRGVRLSLLVMLCFPALLLLEAWLDWEASGPVVLGVLIIVALLAAFWLEQRSLAQTTAIVCGFTVLCLLVDGWTGATLMRSSYLGYDPVIGARFYGLGNEFEGVLIGSSIMTVAALYQIVWHRLRPILAAIIFTAVLYYMVAPGLGTDAGGFLAGLVGFFVAFSRLQGWTIGKKGLLILAGGLMAGIVTLIVGSLLTDQPLTHIGRVADQIVSGQWDEVGRMLERKIAMNVRLIRVSIWSKVFVVSLIVLGLLALWNDRFLRHLARNTPFLVKGFSGVIAGSLAGLALNDSGIVTAATCIIFLVVPALYAALGESKDEQCTT</sequence>
<keyword evidence="1" id="KW-0812">Transmembrane</keyword>